<keyword evidence="1" id="KW-0479">Metal-binding</keyword>
<name>A0A1W2CHY6_9HYPH</name>
<dbReference type="SUPFAM" id="SSF50249">
    <property type="entry name" value="Nucleic acid-binding proteins"/>
    <property type="match status" value="1"/>
</dbReference>
<dbReference type="Gene3D" id="2.40.50.1070">
    <property type="match status" value="1"/>
</dbReference>
<keyword evidence="2 6" id="KW-0489">Methyltransferase</keyword>
<sequence>MTLDLTISRLGLQGDGIADTADGPVYVPFTLPGEEVRAEPRKAGRAVPIEVVKASPSRAEPPCPHFGSCGGCELQHADPVLYGEFKRSIVVEALRRQGIETEVSPLVPCAPETRRRLAITAFRAGTKLLLGFFEAHSDRIVPIGPCPVAEPAIVAALPALEKLSAILLDRKKPLKLLVTRTETGLDVFASDAGKLPDDKRQQAIAHALKSDFARLTVDGEIFAMRRPPIVTFGGLRVTLPPGGFLQAVESAEEAMAELVTTHLTKAKRVADLFSGSGTFALRLAKKAKVHAVEAEAPALAALDKAWREAEGLKPVTTERRDLFRRPIITKDLKPYDGLVFDPPRAGAEGVAAELAKSNVKRVAAVSCNPQTLARDLKLLLDGGYRLVSVTPIDQFLWSHHVEAVALLEKGG</sequence>
<dbReference type="PROSITE" id="PS01230">
    <property type="entry name" value="TRMA_1"/>
    <property type="match status" value="1"/>
</dbReference>
<evidence type="ECO:0000313" key="8">
    <source>
        <dbReference type="EMBL" id="SMC84845.1"/>
    </source>
</evidence>
<dbReference type="AlphaFoldDB" id="A0A1W2CHY6"/>
<dbReference type="PANTHER" id="PTHR11061">
    <property type="entry name" value="RNA M5U METHYLTRANSFERASE"/>
    <property type="match status" value="1"/>
</dbReference>
<evidence type="ECO:0000256" key="5">
    <source>
        <dbReference type="ARBA" id="ARBA00023014"/>
    </source>
</evidence>
<dbReference type="InterPro" id="IPR012340">
    <property type="entry name" value="NA-bd_OB-fold"/>
</dbReference>
<organism evidence="8 9">
    <name type="scientific">Fulvimarina manganoxydans</name>
    <dbReference type="NCBI Taxonomy" id="937218"/>
    <lineage>
        <taxon>Bacteria</taxon>
        <taxon>Pseudomonadati</taxon>
        <taxon>Pseudomonadota</taxon>
        <taxon>Alphaproteobacteria</taxon>
        <taxon>Hyphomicrobiales</taxon>
        <taxon>Aurantimonadaceae</taxon>
        <taxon>Fulvimarina</taxon>
    </lineage>
</organism>
<evidence type="ECO:0000256" key="7">
    <source>
        <dbReference type="PROSITE-ProRule" id="PRU10015"/>
    </source>
</evidence>
<feature type="binding site" evidence="6">
    <location>
        <position position="341"/>
    </location>
    <ligand>
        <name>S-adenosyl-L-methionine</name>
        <dbReference type="ChEBI" id="CHEBI:59789"/>
    </ligand>
</feature>
<keyword evidence="9" id="KW-1185">Reference proteome</keyword>
<dbReference type="InterPro" id="IPR010280">
    <property type="entry name" value="U5_MeTrfase_fam"/>
</dbReference>
<dbReference type="SUPFAM" id="SSF53335">
    <property type="entry name" value="S-adenosyl-L-methionine-dependent methyltransferases"/>
    <property type="match status" value="1"/>
</dbReference>
<dbReference type="Gene3D" id="3.40.50.150">
    <property type="entry name" value="Vaccinia Virus protein VP39"/>
    <property type="match status" value="1"/>
</dbReference>
<dbReference type="OrthoDB" id="9804590at2"/>
<protein>
    <submittedName>
        <fullName evidence="8">23S rRNA m(5)U-1939 methyltransferase</fullName>
    </submittedName>
</protein>
<feature type="active site" description="Nucleophile" evidence="6">
    <location>
        <position position="367"/>
    </location>
</feature>
<dbReference type="GO" id="GO:0070475">
    <property type="term" value="P:rRNA base methylation"/>
    <property type="evidence" value="ECO:0007669"/>
    <property type="project" value="TreeGrafter"/>
</dbReference>
<accession>A0A1W2CHY6</accession>
<evidence type="ECO:0000256" key="4">
    <source>
        <dbReference type="ARBA" id="ARBA00022691"/>
    </source>
</evidence>
<feature type="binding site" evidence="6">
    <location>
        <position position="246"/>
    </location>
    <ligand>
        <name>S-adenosyl-L-methionine</name>
        <dbReference type="ChEBI" id="CHEBI:59789"/>
    </ligand>
</feature>
<keyword evidence="4 6" id="KW-0949">S-adenosyl-L-methionine</keyword>
<keyword evidence="1" id="KW-0408">Iron</keyword>
<dbReference type="GO" id="GO:0070041">
    <property type="term" value="F:rRNA (uridine-C5-)-methyltransferase activity"/>
    <property type="evidence" value="ECO:0007669"/>
    <property type="project" value="TreeGrafter"/>
</dbReference>
<dbReference type="Gene3D" id="2.40.50.140">
    <property type="entry name" value="Nucleic acid-binding proteins"/>
    <property type="match status" value="1"/>
</dbReference>
<gene>
    <name evidence="8" type="ORF">SAMN06297251_11071</name>
</gene>
<evidence type="ECO:0000256" key="3">
    <source>
        <dbReference type="ARBA" id="ARBA00022679"/>
    </source>
</evidence>
<feature type="binding site" evidence="6">
    <location>
        <position position="293"/>
    </location>
    <ligand>
        <name>S-adenosyl-L-methionine</name>
        <dbReference type="ChEBI" id="CHEBI:59789"/>
    </ligand>
</feature>
<dbReference type="EMBL" id="FWXR01000010">
    <property type="protein sequence ID" value="SMC84845.1"/>
    <property type="molecule type" value="Genomic_DNA"/>
</dbReference>
<proteinExistence type="inferred from homology"/>
<evidence type="ECO:0000313" key="9">
    <source>
        <dbReference type="Proteomes" id="UP000192656"/>
    </source>
</evidence>
<evidence type="ECO:0000256" key="2">
    <source>
        <dbReference type="ARBA" id="ARBA00022603"/>
    </source>
</evidence>
<dbReference type="PROSITE" id="PS51687">
    <property type="entry name" value="SAM_MT_RNA_M5U"/>
    <property type="match status" value="1"/>
</dbReference>
<dbReference type="Pfam" id="PF05958">
    <property type="entry name" value="tRNA_U5-meth_tr"/>
    <property type="match status" value="1"/>
</dbReference>
<keyword evidence="5" id="KW-0411">Iron-sulfur</keyword>
<dbReference type="PANTHER" id="PTHR11061:SF49">
    <property type="entry name" value="23S RRNA (URACIL(1939)-C(5))-METHYLTRANSFERASE RLMD"/>
    <property type="match status" value="1"/>
</dbReference>
<feature type="active site" evidence="7">
    <location>
        <position position="367"/>
    </location>
</feature>
<keyword evidence="1" id="KW-0004">4Fe-4S</keyword>
<dbReference type="GO" id="GO:0051539">
    <property type="term" value="F:4 iron, 4 sulfur cluster binding"/>
    <property type="evidence" value="ECO:0007669"/>
    <property type="project" value="UniProtKB-KW"/>
</dbReference>
<feature type="binding site" evidence="6">
    <location>
        <position position="273"/>
    </location>
    <ligand>
        <name>S-adenosyl-L-methionine</name>
        <dbReference type="ChEBI" id="CHEBI:59789"/>
    </ligand>
</feature>
<dbReference type="STRING" id="937218.SAMN06297251_11071"/>
<dbReference type="InterPro" id="IPR030390">
    <property type="entry name" value="MeTrfase_TrmA_AS"/>
</dbReference>
<evidence type="ECO:0000256" key="1">
    <source>
        <dbReference type="ARBA" id="ARBA00022485"/>
    </source>
</evidence>
<evidence type="ECO:0000256" key="6">
    <source>
        <dbReference type="PROSITE-ProRule" id="PRU01024"/>
    </source>
</evidence>
<keyword evidence="3 6" id="KW-0808">Transferase</keyword>
<dbReference type="InterPro" id="IPR029063">
    <property type="entry name" value="SAM-dependent_MTases_sf"/>
</dbReference>
<dbReference type="Proteomes" id="UP000192656">
    <property type="component" value="Unassembled WGS sequence"/>
</dbReference>
<dbReference type="RefSeq" id="WP_084410356.1">
    <property type="nucleotide sequence ID" value="NZ_FWXR01000010.1"/>
</dbReference>
<comment type="similarity">
    <text evidence="6">Belongs to the class I-like SAM-binding methyltransferase superfamily. RNA M5U methyltransferase family.</text>
</comment>
<reference evidence="8 9" key="1">
    <citation type="submission" date="2017-04" db="EMBL/GenBank/DDBJ databases">
        <authorList>
            <person name="Afonso C.L."/>
            <person name="Miller P.J."/>
            <person name="Scott M.A."/>
            <person name="Spackman E."/>
            <person name="Goraichik I."/>
            <person name="Dimitrov K.M."/>
            <person name="Suarez D.L."/>
            <person name="Swayne D.E."/>
        </authorList>
    </citation>
    <scope>NUCLEOTIDE SEQUENCE [LARGE SCALE GENOMIC DNA]</scope>
    <source>
        <strain evidence="8 9">CGMCC 1.10972</strain>
    </source>
</reference>